<dbReference type="InterPro" id="IPR003607">
    <property type="entry name" value="HD/PDEase_dom"/>
</dbReference>
<dbReference type="RefSeq" id="WP_089313729.1">
    <property type="nucleotide sequence ID" value="NZ_FZNP01000008.1"/>
</dbReference>
<dbReference type="SUPFAM" id="SSF81301">
    <property type="entry name" value="Nucleotidyltransferase"/>
    <property type="match status" value="1"/>
</dbReference>
<feature type="domain" description="HD" evidence="4">
    <location>
        <begin position="78"/>
        <end position="175"/>
    </location>
</feature>
<dbReference type="InterPro" id="IPR007685">
    <property type="entry name" value="RelA_SpoT"/>
</dbReference>
<evidence type="ECO:0000313" key="7">
    <source>
        <dbReference type="Proteomes" id="UP000198420"/>
    </source>
</evidence>
<dbReference type="Pfam" id="PF02824">
    <property type="entry name" value="TGS"/>
    <property type="match status" value="1"/>
</dbReference>
<gene>
    <name evidence="6" type="ORF">SAMN06265355_108317</name>
</gene>
<reference evidence="7" key="1">
    <citation type="submission" date="2017-06" db="EMBL/GenBank/DDBJ databases">
        <authorList>
            <person name="Varghese N."/>
            <person name="Submissions S."/>
        </authorList>
    </citation>
    <scope>NUCLEOTIDE SEQUENCE [LARGE SCALE GENOMIC DNA]</scope>
    <source>
        <strain evidence="7">DSM 44485</strain>
    </source>
</reference>
<evidence type="ECO:0000256" key="3">
    <source>
        <dbReference type="SAM" id="MobiDB-lite"/>
    </source>
</evidence>
<proteinExistence type="inferred from homology"/>
<dbReference type="SUPFAM" id="SSF81271">
    <property type="entry name" value="TGS-like"/>
    <property type="match status" value="1"/>
</dbReference>
<evidence type="ECO:0000259" key="5">
    <source>
        <dbReference type="PROSITE" id="PS51880"/>
    </source>
</evidence>
<feature type="region of interest" description="Disordered" evidence="3">
    <location>
        <begin position="1"/>
        <end position="27"/>
    </location>
</feature>
<dbReference type="Pfam" id="PF13328">
    <property type="entry name" value="HD_4"/>
    <property type="match status" value="1"/>
</dbReference>
<dbReference type="SMART" id="SM00954">
    <property type="entry name" value="RelA_SpoT"/>
    <property type="match status" value="1"/>
</dbReference>
<dbReference type="Gene3D" id="1.10.3210.10">
    <property type="entry name" value="Hypothetical protein af1432"/>
    <property type="match status" value="1"/>
</dbReference>
<dbReference type="InterPro" id="IPR043519">
    <property type="entry name" value="NT_sf"/>
</dbReference>
<dbReference type="GO" id="GO:0016301">
    <property type="term" value="F:kinase activity"/>
    <property type="evidence" value="ECO:0007669"/>
    <property type="project" value="UniProtKB-KW"/>
</dbReference>
<feature type="domain" description="TGS" evidence="5">
    <location>
        <begin position="414"/>
        <end position="477"/>
    </location>
</feature>
<dbReference type="Pfam" id="PF04607">
    <property type="entry name" value="RelA_SpoT"/>
    <property type="match status" value="1"/>
</dbReference>
<dbReference type="PROSITE" id="PS51880">
    <property type="entry name" value="TGS"/>
    <property type="match status" value="1"/>
</dbReference>
<dbReference type="AlphaFoldDB" id="A0A239AB67"/>
<dbReference type="InterPro" id="IPR006674">
    <property type="entry name" value="HD_domain"/>
</dbReference>
<dbReference type="Gene3D" id="3.10.20.30">
    <property type="match status" value="1"/>
</dbReference>
<keyword evidence="6" id="KW-0418">Kinase</keyword>
<dbReference type="Proteomes" id="UP000198420">
    <property type="component" value="Unassembled WGS sequence"/>
</dbReference>
<protein>
    <submittedName>
        <fullName evidence="6">GTP pyrophosphokinase</fullName>
    </submittedName>
</protein>
<keyword evidence="6" id="KW-0808">Transferase</keyword>
<dbReference type="FunFam" id="3.10.20.30:FF:000002">
    <property type="entry name" value="GTP pyrophosphokinase (RelA/SpoT)"/>
    <property type="match status" value="1"/>
</dbReference>
<accession>A0A239AB67</accession>
<dbReference type="PANTHER" id="PTHR21262">
    <property type="entry name" value="GUANOSINE-3',5'-BIS DIPHOSPHATE 3'-PYROPHOSPHOHYDROLASE"/>
    <property type="match status" value="1"/>
</dbReference>
<dbReference type="OrthoDB" id="9805041at2"/>
<comment type="pathway">
    <text evidence="2">Purine metabolism.</text>
</comment>
<evidence type="ECO:0000256" key="1">
    <source>
        <dbReference type="ARBA" id="ARBA00007476"/>
    </source>
</evidence>
<dbReference type="InterPro" id="IPR012676">
    <property type="entry name" value="TGS-like"/>
</dbReference>
<dbReference type="CDD" id="cd05399">
    <property type="entry name" value="NT_Rel-Spo_like"/>
    <property type="match status" value="1"/>
</dbReference>
<sequence length="576" mass="61620">MATLNPATGRFRLPARRREEAGGGPDPVRAALAPLLAARRAAHPGGPLPGAAEAELLRGYAVAERMHRGQLRKSGAPYITHPLAVALILAGMGLDTTTLVAALLHDTVEDTPYTLGEVRADFGDEIAVLVDGVTKLDGSRWGDRAEAETFRKIVLAAAADLRVLVIKLADRLHNLRTLRHQPEHKRAPYARASHELLVPFAERLGIHVLKREMDDLAFAARDPRAHEATRRAVRAALSGAGPTFGHATALLRPSLAEHRVRARVEVRPSHLYAVHQSFGGGLAGLRPCEAARLLLVVDGAESDCYVALGAVHAALHPVAGQVRDFIATPKDNLYRSLHTRVISPDGDPFEVIIRSEAMHPVAEYGIVAHIRDAGRDTGPTVAERRDLVWLSRLLAWQSDSPSAEFLDRLRADLAAGNVAAFTTRGDIVPLPAGATALDFAYALGPGTGDRCIGAVVNGRLAPMSVQIRSGNVVQILTDPAGSPSEDWLGFAVSVPARVHIQQRLALRRAEEDAEAGRRRLVRALAAREVDLLAAEARGDSLAVARDLGYGDADAMYTALGTGALGLGDLLARFVRP</sequence>
<evidence type="ECO:0000256" key="2">
    <source>
        <dbReference type="ARBA" id="ARBA00025704"/>
    </source>
</evidence>
<dbReference type="PROSITE" id="PS51831">
    <property type="entry name" value="HD"/>
    <property type="match status" value="1"/>
</dbReference>
<dbReference type="PANTHER" id="PTHR21262:SF31">
    <property type="entry name" value="GTP PYROPHOSPHOKINASE"/>
    <property type="match status" value="1"/>
</dbReference>
<comment type="similarity">
    <text evidence="1">Belongs to the RelA/SpoT family.</text>
</comment>
<keyword evidence="7" id="KW-1185">Reference proteome</keyword>
<evidence type="ECO:0000259" key="4">
    <source>
        <dbReference type="PROSITE" id="PS51831"/>
    </source>
</evidence>
<evidence type="ECO:0000313" key="6">
    <source>
        <dbReference type="EMBL" id="SNR92632.1"/>
    </source>
</evidence>
<name>A0A239AB67_9ACTN</name>
<dbReference type="GO" id="GO:0005886">
    <property type="term" value="C:plasma membrane"/>
    <property type="evidence" value="ECO:0007669"/>
    <property type="project" value="TreeGrafter"/>
</dbReference>
<dbReference type="GO" id="GO:0015969">
    <property type="term" value="P:guanosine tetraphosphate metabolic process"/>
    <property type="evidence" value="ECO:0007669"/>
    <property type="project" value="InterPro"/>
</dbReference>
<dbReference type="SUPFAM" id="SSF109604">
    <property type="entry name" value="HD-domain/PDEase-like"/>
    <property type="match status" value="1"/>
</dbReference>
<dbReference type="FunFam" id="1.10.3210.10:FF:000001">
    <property type="entry name" value="GTP pyrophosphokinase RelA"/>
    <property type="match status" value="1"/>
</dbReference>
<organism evidence="6 7">
    <name type="scientific">Actinomadura mexicana</name>
    <dbReference type="NCBI Taxonomy" id="134959"/>
    <lineage>
        <taxon>Bacteria</taxon>
        <taxon>Bacillati</taxon>
        <taxon>Actinomycetota</taxon>
        <taxon>Actinomycetes</taxon>
        <taxon>Streptosporangiales</taxon>
        <taxon>Thermomonosporaceae</taxon>
        <taxon>Actinomadura</taxon>
    </lineage>
</organism>
<dbReference type="EMBL" id="FZNP01000008">
    <property type="protein sequence ID" value="SNR92632.1"/>
    <property type="molecule type" value="Genomic_DNA"/>
</dbReference>
<dbReference type="SMART" id="SM00471">
    <property type="entry name" value="HDc"/>
    <property type="match status" value="1"/>
</dbReference>
<dbReference type="CDD" id="cd00077">
    <property type="entry name" value="HDc"/>
    <property type="match status" value="1"/>
</dbReference>
<dbReference type="Gene3D" id="3.30.460.10">
    <property type="entry name" value="Beta Polymerase, domain 2"/>
    <property type="match status" value="1"/>
</dbReference>
<dbReference type="InterPro" id="IPR004095">
    <property type="entry name" value="TGS"/>
</dbReference>
<dbReference type="InterPro" id="IPR012675">
    <property type="entry name" value="Beta-grasp_dom_sf"/>
</dbReference>